<comment type="catalytic activity">
    <reaction evidence="5">
        <text>a 2'-deoxyadenosine in DNA + S-adenosyl-L-methionine = an N(6)-methyl-2'-deoxyadenosine in DNA + S-adenosyl-L-homocysteine + H(+)</text>
        <dbReference type="Rhea" id="RHEA:15197"/>
        <dbReference type="Rhea" id="RHEA-COMP:12418"/>
        <dbReference type="Rhea" id="RHEA-COMP:12419"/>
        <dbReference type="ChEBI" id="CHEBI:15378"/>
        <dbReference type="ChEBI" id="CHEBI:57856"/>
        <dbReference type="ChEBI" id="CHEBI:59789"/>
        <dbReference type="ChEBI" id="CHEBI:90615"/>
        <dbReference type="ChEBI" id="CHEBI:90616"/>
        <dbReference type="EC" id="2.1.1.72"/>
    </reaction>
</comment>
<keyword evidence="8" id="KW-1185">Reference proteome</keyword>
<evidence type="ECO:0000259" key="6">
    <source>
        <dbReference type="Pfam" id="PF07669"/>
    </source>
</evidence>
<dbReference type="Proteomes" id="UP000236738">
    <property type="component" value="Unassembled WGS sequence"/>
</dbReference>
<evidence type="ECO:0000256" key="3">
    <source>
        <dbReference type="ARBA" id="ARBA00022679"/>
    </source>
</evidence>
<evidence type="ECO:0000256" key="4">
    <source>
        <dbReference type="ARBA" id="ARBA00022691"/>
    </source>
</evidence>
<dbReference type="Pfam" id="PF07669">
    <property type="entry name" value="Eco57I"/>
    <property type="match status" value="1"/>
</dbReference>
<gene>
    <name evidence="7" type="ORF">SAMN05421847_1422</name>
</gene>
<dbReference type="EMBL" id="FNUS01000002">
    <property type="protein sequence ID" value="SEG06160.1"/>
    <property type="molecule type" value="Genomic_DNA"/>
</dbReference>
<keyword evidence="4" id="KW-0949">S-adenosyl-L-methionine</keyword>
<dbReference type="PRINTS" id="PR00507">
    <property type="entry name" value="N12N6MTFRASE"/>
</dbReference>
<protein>
    <recommendedName>
        <fullName evidence="1">site-specific DNA-methyltransferase (adenine-specific)</fullName>
        <ecNumber evidence="1">2.1.1.72</ecNumber>
    </recommendedName>
</protein>
<dbReference type="SUPFAM" id="SSF53335">
    <property type="entry name" value="S-adenosyl-L-methionine-dependent methyltransferases"/>
    <property type="match status" value="1"/>
</dbReference>
<sequence>MPNDNLKMNKEIFKYLQNNYTTDTLLVDRLIVSSFLRFNKIEVYKNEFIKKYIIFDNDLNENKAVGEFIEIIKVHIKKFDFETLIQLFEFVISPDDKIITGAIYTPKKIREYIVKQALHNKVIDENFKIADISCGCGSFLYEAALYINKSTNKNFFEIIRDNIFGLDIQNYSTNRTKIVLTLLAIFNGEDNDLLKYNIYTGDALEFKWTNGINDFSGFMCIVGNPPYVCSRNIPDTTKNHLSKWEVCSTGHPDLYIPFFQIGIENLSIDGILGYITMNTFFKSVNGRALREYFQKKKLMFRIIDFGTKQIFKSKSTYTCICLIENNQSEFLNYIKTNSLKINYKYNSLIYDELEFKKGWNLEETNLINKIEKTGKPFGELFKTRNGIATLKNNIYIFNPVDEDKKFYYLKMNDEVFPIEKGICKNVINPNKFTRIDNVKEINRKLIFPYKHESGKVQLIKEDFFKKKFPLTYKYLKSKENVLAQRDKGEGKYEKWYAYGRNQSLEKLKFKLFFPHITPDIPNYVINTDENLLFHNGLAVVTENENELLFLQKLMSSKIFWFYIKNTSKPYGSHYYSMSRNYIKNFGVYDFTKADKQYIINEPDQRIVDVFLEEKYELGI</sequence>
<evidence type="ECO:0000313" key="7">
    <source>
        <dbReference type="EMBL" id="SEG06160.1"/>
    </source>
</evidence>
<keyword evidence="3" id="KW-0808">Transferase</keyword>
<dbReference type="AlphaFoldDB" id="A0A1H5X438"/>
<dbReference type="PANTHER" id="PTHR33841">
    <property type="entry name" value="DNA METHYLTRANSFERASE YEEA-RELATED"/>
    <property type="match status" value="1"/>
</dbReference>
<dbReference type="GO" id="GO:0009007">
    <property type="term" value="F:site-specific DNA-methyltransferase (adenine-specific) activity"/>
    <property type="evidence" value="ECO:0007669"/>
    <property type="project" value="UniProtKB-EC"/>
</dbReference>
<organism evidence="7 8">
    <name type="scientific">Halpernia humi</name>
    <dbReference type="NCBI Taxonomy" id="493375"/>
    <lineage>
        <taxon>Bacteria</taxon>
        <taxon>Pseudomonadati</taxon>
        <taxon>Bacteroidota</taxon>
        <taxon>Flavobacteriia</taxon>
        <taxon>Flavobacteriales</taxon>
        <taxon>Weeksellaceae</taxon>
        <taxon>Chryseobacterium group</taxon>
        <taxon>Halpernia</taxon>
    </lineage>
</organism>
<reference evidence="8" key="1">
    <citation type="submission" date="2016-10" db="EMBL/GenBank/DDBJ databases">
        <authorList>
            <person name="Varghese N."/>
            <person name="Submissions S."/>
        </authorList>
    </citation>
    <scope>NUCLEOTIDE SEQUENCE [LARGE SCALE GENOMIC DNA]</scope>
    <source>
        <strain evidence="8">DSM 21580</strain>
    </source>
</reference>
<dbReference type="GO" id="GO:0032259">
    <property type="term" value="P:methylation"/>
    <property type="evidence" value="ECO:0007669"/>
    <property type="project" value="UniProtKB-KW"/>
</dbReference>
<accession>A0A1H5X438</accession>
<evidence type="ECO:0000313" key="8">
    <source>
        <dbReference type="Proteomes" id="UP000236738"/>
    </source>
</evidence>
<dbReference type="GO" id="GO:0006304">
    <property type="term" value="P:DNA modification"/>
    <property type="evidence" value="ECO:0007669"/>
    <property type="project" value="InterPro"/>
</dbReference>
<dbReference type="EC" id="2.1.1.72" evidence="1"/>
<name>A0A1H5X438_9FLAO</name>
<dbReference type="Gene3D" id="3.40.50.150">
    <property type="entry name" value="Vaccinia Virus protein VP39"/>
    <property type="match status" value="1"/>
</dbReference>
<keyword evidence="2 7" id="KW-0489">Methyltransferase</keyword>
<dbReference type="PANTHER" id="PTHR33841:SF1">
    <property type="entry name" value="DNA METHYLTRANSFERASE A"/>
    <property type="match status" value="1"/>
</dbReference>
<dbReference type="InterPro" id="IPR011639">
    <property type="entry name" value="MethylTrfase_TaqI-like_dom"/>
</dbReference>
<dbReference type="InterPro" id="IPR050953">
    <property type="entry name" value="N4_N6_ade-DNA_methylase"/>
</dbReference>
<evidence type="ECO:0000256" key="2">
    <source>
        <dbReference type="ARBA" id="ARBA00022603"/>
    </source>
</evidence>
<evidence type="ECO:0000256" key="5">
    <source>
        <dbReference type="ARBA" id="ARBA00047942"/>
    </source>
</evidence>
<dbReference type="InterPro" id="IPR029063">
    <property type="entry name" value="SAM-dependent_MTases_sf"/>
</dbReference>
<evidence type="ECO:0000256" key="1">
    <source>
        <dbReference type="ARBA" id="ARBA00011900"/>
    </source>
</evidence>
<feature type="domain" description="Type II methyltransferase M.TaqI-like" evidence="6">
    <location>
        <begin position="162"/>
        <end position="311"/>
    </location>
</feature>
<proteinExistence type="predicted"/>